<feature type="domain" description="SHSP" evidence="4">
    <location>
        <begin position="23"/>
        <end position="134"/>
    </location>
</feature>
<protein>
    <submittedName>
        <fullName evidence="5">Heat shock protein 20 1 (20 kDa chaperone 1)</fullName>
    </submittedName>
</protein>
<dbReference type="EMBL" id="LM676383">
    <property type="protein sequence ID" value="CEP25743.1"/>
    <property type="molecule type" value="Genomic_DNA"/>
</dbReference>
<dbReference type="InterPro" id="IPR008978">
    <property type="entry name" value="HSP20-like_chaperone"/>
</dbReference>
<gene>
    <name evidence="5" type="primary">hsp20 1</name>
    <name evidence="5" type="ORF">PFCIRM138_00400</name>
</gene>
<evidence type="ECO:0000313" key="5">
    <source>
        <dbReference type="EMBL" id="CEP25743.1"/>
    </source>
</evidence>
<dbReference type="PANTHER" id="PTHR11527">
    <property type="entry name" value="HEAT-SHOCK PROTEIN 20 FAMILY MEMBER"/>
    <property type="match status" value="1"/>
</dbReference>
<dbReference type="PROSITE" id="PS01031">
    <property type="entry name" value="SHSP"/>
    <property type="match status" value="1"/>
</dbReference>
<dbReference type="Gene3D" id="2.60.40.790">
    <property type="match status" value="1"/>
</dbReference>
<feature type="region of interest" description="Disordered" evidence="3">
    <location>
        <begin position="127"/>
        <end position="160"/>
    </location>
</feature>
<dbReference type="AlphaFoldDB" id="A0A0B7NYP3"/>
<dbReference type="InterPro" id="IPR002068">
    <property type="entry name" value="A-crystallin/Hsp20_dom"/>
</dbReference>
<accession>A0A0B7NYP3</accession>
<sequence length="160" mass="17337">MVKMTALDPFREIERLLGTAMRQAPSAAAIPMDLYRSGDDAFVAKIDLPGVDPDSIDIDVDDRTLTVRAERRPEEAEAQWLVRERPAGIFARQLTLGRGLATDRIEAGYADGVLTLTIPVAEESKPRKIQVTASDRTAAIEQGSSSGEQQATGEGSGQRQ</sequence>
<comment type="similarity">
    <text evidence="1 2">Belongs to the small heat shock protein (HSP20) family.</text>
</comment>
<name>A0A0B7NYP3_PROFF</name>
<reference evidence="5" key="1">
    <citation type="submission" date="2014-08" db="EMBL/GenBank/DDBJ databases">
        <authorList>
            <person name="Falentin Helene"/>
        </authorList>
    </citation>
    <scope>NUCLEOTIDE SEQUENCE</scope>
</reference>
<evidence type="ECO:0000256" key="3">
    <source>
        <dbReference type="SAM" id="MobiDB-lite"/>
    </source>
</evidence>
<dbReference type="InterPro" id="IPR031107">
    <property type="entry name" value="Small_HSP"/>
</dbReference>
<evidence type="ECO:0000256" key="2">
    <source>
        <dbReference type="RuleBase" id="RU003616"/>
    </source>
</evidence>
<feature type="compositionally biased region" description="Polar residues" evidence="3">
    <location>
        <begin position="142"/>
        <end position="160"/>
    </location>
</feature>
<organism evidence="5">
    <name type="scientific">Propionibacterium freudenreichii subsp. freudenreichii</name>
    <dbReference type="NCBI Taxonomy" id="66712"/>
    <lineage>
        <taxon>Bacteria</taxon>
        <taxon>Bacillati</taxon>
        <taxon>Actinomycetota</taxon>
        <taxon>Actinomycetes</taxon>
        <taxon>Propionibacteriales</taxon>
        <taxon>Propionibacteriaceae</taxon>
        <taxon>Propionibacterium</taxon>
    </lineage>
</organism>
<dbReference type="CDD" id="cd06464">
    <property type="entry name" value="ACD_sHsps-like"/>
    <property type="match status" value="1"/>
</dbReference>
<evidence type="ECO:0000259" key="4">
    <source>
        <dbReference type="PROSITE" id="PS01031"/>
    </source>
</evidence>
<dbReference type="PATRIC" id="fig|66712.6.peg.2198"/>
<proteinExistence type="inferred from homology"/>
<evidence type="ECO:0000256" key="1">
    <source>
        <dbReference type="PROSITE-ProRule" id="PRU00285"/>
    </source>
</evidence>
<keyword evidence="5" id="KW-0346">Stress response</keyword>
<dbReference type="KEGG" id="pfre:RM25_2149"/>
<dbReference type="SUPFAM" id="SSF49764">
    <property type="entry name" value="HSP20-like chaperones"/>
    <property type="match status" value="1"/>
</dbReference>
<dbReference type="Pfam" id="PF00011">
    <property type="entry name" value="HSP20"/>
    <property type="match status" value="1"/>
</dbReference>